<dbReference type="CDD" id="cd11615">
    <property type="entry name" value="SAF_NeuB_like"/>
    <property type="match status" value="1"/>
</dbReference>
<dbReference type="Gene3D" id="3.90.1210.10">
    <property type="entry name" value="Antifreeze-like/N-acetylneuraminic acid synthase C-terminal domain"/>
    <property type="match status" value="1"/>
</dbReference>
<dbReference type="Pfam" id="PF03102">
    <property type="entry name" value="NeuB"/>
    <property type="match status" value="1"/>
</dbReference>
<dbReference type="GO" id="GO:0016051">
    <property type="term" value="P:carbohydrate biosynthetic process"/>
    <property type="evidence" value="ECO:0007669"/>
    <property type="project" value="InterPro"/>
</dbReference>
<dbReference type="PROSITE" id="PS50844">
    <property type="entry name" value="AFP_LIKE"/>
    <property type="match status" value="1"/>
</dbReference>
<dbReference type="SUPFAM" id="SSF51269">
    <property type="entry name" value="AFP III-like domain"/>
    <property type="match status" value="1"/>
</dbReference>
<accession>A0AAU8FVM2</accession>
<dbReference type="PANTHER" id="PTHR42966">
    <property type="entry name" value="N-ACETYLNEURAMINATE SYNTHASE"/>
    <property type="match status" value="1"/>
</dbReference>
<gene>
    <name evidence="2" type="ORF">ABV298_16350</name>
</gene>
<evidence type="ECO:0000259" key="1">
    <source>
        <dbReference type="PROSITE" id="PS50844"/>
    </source>
</evidence>
<dbReference type="InterPro" id="IPR036732">
    <property type="entry name" value="AFP_Neu5c_C_sf"/>
</dbReference>
<protein>
    <submittedName>
        <fullName evidence="2">N-acetylneuraminate synthase family protein</fullName>
    </submittedName>
</protein>
<evidence type="ECO:0000313" key="2">
    <source>
        <dbReference type="EMBL" id="XCH27869.1"/>
    </source>
</evidence>
<dbReference type="GO" id="GO:0047444">
    <property type="term" value="F:N-acylneuraminate-9-phosphate synthase activity"/>
    <property type="evidence" value="ECO:0007669"/>
    <property type="project" value="TreeGrafter"/>
</dbReference>
<dbReference type="InterPro" id="IPR013974">
    <property type="entry name" value="SAF"/>
</dbReference>
<dbReference type="Pfam" id="PF08666">
    <property type="entry name" value="SAF"/>
    <property type="match status" value="1"/>
</dbReference>
<dbReference type="InterPro" id="IPR013132">
    <property type="entry name" value="PseI/NeuA/B-like_N"/>
</dbReference>
<reference evidence="2" key="1">
    <citation type="submission" date="2024-06" db="EMBL/GenBank/DDBJ databases">
        <title>Sequencing and assembly of the genome of Dyadobacter sp. strain 676, a symbiont of Cyamopsis tetragonoloba.</title>
        <authorList>
            <person name="Guro P."/>
            <person name="Sazanova A."/>
            <person name="Kuznetsova I."/>
            <person name="Belimov A."/>
            <person name="Safronova V."/>
        </authorList>
    </citation>
    <scope>NUCLEOTIDE SEQUENCE</scope>
    <source>
        <strain evidence="2">676</strain>
    </source>
</reference>
<dbReference type="EMBL" id="CP159289">
    <property type="protein sequence ID" value="XCH27869.1"/>
    <property type="molecule type" value="Genomic_DNA"/>
</dbReference>
<proteinExistence type="predicted"/>
<dbReference type="AlphaFoldDB" id="A0AAU8FVM2"/>
<dbReference type="RefSeq" id="WP_353723108.1">
    <property type="nucleotide sequence ID" value="NZ_CP159289.1"/>
</dbReference>
<organism evidence="2">
    <name type="scientific">Dyadobacter sp. 676</name>
    <dbReference type="NCBI Taxonomy" id="3088362"/>
    <lineage>
        <taxon>Bacteria</taxon>
        <taxon>Pseudomonadati</taxon>
        <taxon>Bacteroidota</taxon>
        <taxon>Cytophagia</taxon>
        <taxon>Cytophagales</taxon>
        <taxon>Spirosomataceae</taxon>
        <taxon>Dyadobacter</taxon>
    </lineage>
</organism>
<dbReference type="InterPro" id="IPR051690">
    <property type="entry name" value="PseI-like"/>
</dbReference>
<sequence>MKRHTYIIGEIGQAHEGSITLAHSYIDALARAGANAAKFQVHIADAESSVYEDFRVKIPYQNGSRFDYWKKMEFTLAEWEELKKHCETVGLDFLASPFSLAAVDLLNEIGVSGFKVGSGEVDNLPMFDKISASGKPVMLSSGMSSWAELDHAVAFLQSRGVIVSLLQCTTAYPTKPQQWGLNVMKEMSERYHIPVGFSDHSGDIFAPLAAVALGARILEFHITFDKRIANPDASSSLNVRQATTLIAGVRRIETALDFPVDKDKHGAFSRLKSLFGKSLAVNRDLRSGEKIQCHHLETKKPAGFGLPASRYREILGKTLTRDISQWEFLTEAHLRHA</sequence>
<dbReference type="PANTHER" id="PTHR42966:SF1">
    <property type="entry name" value="SIALIC ACID SYNTHASE"/>
    <property type="match status" value="1"/>
</dbReference>
<feature type="domain" description="AFP-like" evidence="1">
    <location>
        <begin position="278"/>
        <end position="337"/>
    </location>
</feature>
<dbReference type="InterPro" id="IPR057736">
    <property type="entry name" value="SAF_PseI/NeuA/NeuB"/>
</dbReference>
<dbReference type="SUPFAM" id="SSF51569">
    <property type="entry name" value="Aldolase"/>
    <property type="match status" value="1"/>
</dbReference>
<dbReference type="InterPro" id="IPR006190">
    <property type="entry name" value="SAF_AFP_Neu5Ac"/>
</dbReference>
<dbReference type="Gene3D" id="3.20.20.70">
    <property type="entry name" value="Aldolase class I"/>
    <property type="match status" value="1"/>
</dbReference>
<dbReference type="InterPro" id="IPR013785">
    <property type="entry name" value="Aldolase_TIM"/>
</dbReference>
<name>A0AAU8FVM2_9BACT</name>